<keyword evidence="1" id="KW-1133">Transmembrane helix</keyword>
<proteinExistence type="predicted"/>
<dbReference type="EMBL" id="CAMKVN010009580">
    <property type="protein sequence ID" value="CAI2193446.1"/>
    <property type="molecule type" value="Genomic_DNA"/>
</dbReference>
<accession>A0A9W4T593</accession>
<dbReference type="Proteomes" id="UP001153678">
    <property type="component" value="Unassembled WGS sequence"/>
</dbReference>
<comment type="caution">
    <text evidence="2">The sequence shown here is derived from an EMBL/GenBank/DDBJ whole genome shotgun (WGS) entry which is preliminary data.</text>
</comment>
<sequence length="356" mass="41498">MSKIFLSLNNENVFSGIFLNETYWHNDISNFQIRRLNTKYLEWAIILLGWYIILSAIPNLWIIFENYTNVSRPLKVMKTRKLKVQAITSFPHKPIILYKALLDTGSQRALILTKFWEKQHEQNHLSISIGNNLKVKPPVIPKITRSMTQIRQQPPLKPASKRDGKGTALNSCQRAASVAVIKEKEFFQPHANIHPLKFDSLEIEQQLHQESVSKSDEKVTTRKRCQHAAPVADLKEKDSIQSRAEFPSSEYKLWEVIQQQTQESASKRKKGASRKKRQRVARIAALKGKKISRSQIVIPLSEDDNWEDEKIEVEWDDSYQTIIKNNEMIMEWKRKHQEWKRQGFRGGLPSSIDKLF</sequence>
<organism evidence="2 3">
    <name type="scientific">Funneliformis geosporum</name>
    <dbReference type="NCBI Taxonomy" id="1117311"/>
    <lineage>
        <taxon>Eukaryota</taxon>
        <taxon>Fungi</taxon>
        <taxon>Fungi incertae sedis</taxon>
        <taxon>Mucoromycota</taxon>
        <taxon>Glomeromycotina</taxon>
        <taxon>Glomeromycetes</taxon>
        <taxon>Glomerales</taxon>
        <taxon>Glomeraceae</taxon>
        <taxon>Funneliformis</taxon>
    </lineage>
</organism>
<evidence type="ECO:0000256" key="1">
    <source>
        <dbReference type="SAM" id="Phobius"/>
    </source>
</evidence>
<keyword evidence="3" id="KW-1185">Reference proteome</keyword>
<protein>
    <submittedName>
        <fullName evidence="2">12907_t:CDS:1</fullName>
    </submittedName>
</protein>
<keyword evidence="1" id="KW-0812">Transmembrane</keyword>
<keyword evidence="1" id="KW-0472">Membrane</keyword>
<gene>
    <name evidence="2" type="ORF">FWILDA_LOCUS16080</name>
</gene>
<reference evidence="2" key="1">
    <citation type="submission" date="2022-08" db="EMBL/GenBank/DDBJ databases">
        <authorList>
            <person name="Kallberg Y."/>
            <person name="Tangrot J."/>
            <person name="Rosling A."/>
        </authorList>
    </citation>
    <scope>NUCLEOTIDE SEQUENCE</scope>
    <source>
        <strain evidence="2">Wild A</strain>
    </source>
</reference>
<dbReference type="AlphaFoldDB" id="A0A9W4T593"/>
<evidence type="ECO:0000313" key="3">
    <source>
        <dbReference type="Proteomes" id="UP001153678"/>
    </source>
</evidence>
<evidence type="ECO:0000313" key="2">
    <source>
        <dbReference type="EMBL" id="CAI2193446.1"/>
    </source>
</evidence>
<feature type="transmembrane region" description="Helical" evidence="1">
    <location>
        <begin position="40"/>
        <end position="64"/>
    </location>
</feature>
<name>A0A9W4T593_9GLOM</name>